<dbReference type="PANTHER" id="PTHR13887:SF14">
    <property type="entry name" value="DISULFIDE BOND FORMATION PROTEIN D"/>
    <property type="match status" value="1"/>
</dbReference>
<feature type="transmembrane region" description="Helical" evidence="8">
    <location>
        <begin position="35"/>
        <end position="54"/>
    </location>
</feature>
<accession>A0A0F9CI77</accession>
<gene>
    <name evidence="10" type="ORF">LCGC14_2321700</name>
</gene>
<dbReference type="AlphaFoldDB" id="A0A0F9CI77"/>
<sequence>MTNDNYQNAEEEIQEIENRLRTLKQQSRRGRGDRYILPTSILIAVLLISGAFIYSQGKSVSPQQASLGNAVPQQASSPGFGSRSLDNLRPVSSEDHINGDPNAPVKIIEYSDFECPFCKRFHPTMQQAMDEYGKSGQVAWVYRHFPLDQLHPVKARLEAVASECVNEIGGNNAFWQFANRFFELTPSNNQTDVDTILPQIAQEIGIDRDRFQSCLESGKYDDHIQDDIDNAIATGGRGTPWSIIVTENGQTFPINGAQPYQLVKQLIDLALRE</sequence>
<feature type="domain" description="Thioredoxin" evidence="9">
    <location>
        <begin position="65"/>
        <end position="272"/>
    </location>
</feature>
<evidence type="ECO:0000256" key="4">
    <source>
        <dbReference type="ARBA" id="ARBA00023157"/>
    </source>
</evidence>
<evidence type="ECO:0000256" key="6">
    <source>
        <dbReference type="SAM" id="Coils"/>
    </source>
</evidence>
<proteinExistence type="inferred from homology"/>
<dbReference type="InterPro" id="IPR012336">
    <property type="entry name" value="Thioredoxin-like_fold"/>
</dbReference>
<feature type="region of interest" description="Disordered" evidence="7">
    <location>
        <begin position="63"/>
        <end position="83"/>
    </location>
</feature>
<protein>
    <recommendedName>
        <fullName evidence="9">Thioredoxin domain-containing protein</fullName>
    </recommendedName>
</protein>
<keyword evidence="4" id="KW-1015">Disulfide bond</keyword>
<dbReference type="Gene3D" id="3.40.30.10">
    <property type="entry name" value="Glutaredoxin"/>
    <property type="match status" value="1"/>
</dbReference>
<evidence type="ECO:0000256" key="1">
    <source>
        <dbReference type="ARBA" id="ARBA00005791"/>
    </source>
</evidence>
<dbReference type="InterPro" id="IPR036249">
    <property type="entry name" value="Thioredoxin-like_sf"/>
</dbReference>
<evidence type="ECO:0000313" key="10">
    <source>
        <dbReference type="EMBL" id="KKL48819.1"/>
    </source>
</evidence>
<dbReference type="PROSITE" id="PS51352">
    <property type="entry name" value="THIOREDOXIN_2"/>
    <property type="match status" value="1"/>
</dbReference>
<comment type="similarity">
    <text evidence="1">Belongs to the thioredoxin family. DsbA subfamily.</text>
</comment>
<keyword evidence="8" id="KW-1133">Transmembrane helix</keyword>
<feature type="coiled-coil region" evidence="6">
    <location>
        <begin position="6"/>
        <end position="33"/>
    </location>
</feature>
<dbReference type="EMBL" id="LAZR01033183">
    <property type="protein sequence ID" value="KKL48819.1"/>
    <property type="molecule type" value="Genomic_DNA"/>
</dbReference>
<name>A0A0F9CI77_9ZZZZ</name>
<evidence type="ECO:0000256" key="7">
    <source>
        <dbReference type="SAM" id="MobiDB-lite"/>
    </source>
</evidence>
<keyword evidence="5" id="KW-0676">Redox-active center</keyword>
<keyword evidence="2" id="KW-0732">Signal</keyword>
<dbReference type="InterPro" id="IPR013766">
    <property type="entry name" value="Thioredoxin_domain"/>
</dbReference>
<keyword evidence="8" id="KW-0812">Transmembrane</keyword>
<keyword evidence="6" id="KW-0175">Coiled coil</keyword>
<keyword evidence="3" id="KW-0560">Oxidoreductase</keyword>
<feature type="compositionally biased region" description="Polar residues" evidence="7">
    <location>
        <begin position="63"/>
        <end position="79"/>
    </location>
</feature>
<dbReference type="SUPFAM" id="SSF52833">
    <property type="entry name" value="Thioredoxin-like"/>
    <property type="match status" value="1"/>
</dbReference>
<evidence type="ECO:0000259" key="9">
    <source>
        <dbReference type="PROSITE" id="PS51352"/>
    </source>
</evidence>
<evidence type="ECO:0000256" key="2">
    <source>
        <dbReference type="ARBA" id="ARBA00022729"/>
    </source>
</evidence>
<evidence type="ECO:0000256" key="5">
    <source>
        <dbReference type="ARBA" id="ARBA00023284"/>
    </source>
</evidence>
<reference evidence="10" key="1">
    <citation type="journal article" date="2015" name="Nature">
        <title>Complex archaea that bridge the gap between prokaryotes and eukaryotes.</title>
        <authorList>
            <person name="Spang A."/>
            <person name="Saw J.H."/>
            <person name="Jorgensen S.L."/>
            <person name="Zaremba-Niedzwiedzka K."/>
            <person name="Martijn J."/>
            <person name="Lind A.E."/>
            <person name="van Eijk R."/>
            <person name="Schleper C."/>
            <person name="Guy L."/>
            <person name="Ettema T.J."/>
        </authorList>
    </citation>
    <scope>NUCLEOTIDE SEQUENCE</scope>
</reference>
<dbReference type="GO" id="GO:0016491">
    <property type="term" value="F:oxidoreductase activity"/>
    <property type="evidence" value="ECO:0007669"/>
    <property type="project" value="UniProtKB-KW"/>
</dbReference>
<organism evidence="10">
    <name type="scientific">marine sediment metagenome</name>
    <dbReference type="NCBI Taxonomy" id="412755"/>
    <lineage>
        <taxon>unclassified sequences</taxon>
        <taxon>metagenomes</taxon>
        <taxon>ecological metagenomes</taxon>
    </lineage>
</organism>
<dbReference type="PANTHER" id="PTHR13887">
    <property type="entry name" value="GLUTATHIONE S-TRANSFERASE KAPPA"/>
    <property type="match status" value="1"/>
</dbReference>
<evidence type="ECO:0000256" key="3">
    <source>
        <dbReference type="ARBA" id="ARBA00023002"/>
    </source>
</evidence>
<keyword evidence="8" id="KW-0472">Membrane</keyword>
<evidence type="ECO:0000256" key="8">
    <source>
        <dbReference type="SAM" id="Phobius"/>
    </source>
</evidence>
<dbReference type="Pfam" id="PF13462">
    <property type="entry name" value="Thioredoxin_4"/>
    <property type="match status" value="1"/>
</dbReference>
<comment type="caution">
    <text evidence="10">The sequence shown here is derived from an EMBL/GenBank/DDBJ whole genome shotgun (WGS) entry which is preliminary data.</text>
</comment>